<proteinExistence type="predicted"/>
<feature type="domain" description="DUF2399" evidence="1">
    <location>
        <begin position="261"/>
        <end position="411"/>
    </location>
</feature>
<dbReference type="Proteomes" id="UP000650511">
    <property type="component" value="Unassembled WGS sequence"/>
</dbReference>
<dbReference type="InterPro" id="IPR013495">
    <property type="entry name" value="CHP02679"/>
</dbReference>
<dbReference type="InterPro" id="IPR024465">
    <property type="entry name" value="DUF2399"/>
</dbReference>
<gene>
    <name evidence="3" type="ORF">GCM10011354_33870</name>
</gene>
<evidence type="ECO:0000259" key="1">
    <source>
        <dbReference type="Pfam" id="PF09664"/>
    </source>
</evidence>
<organism evidence="3 4">
    <name type="scientific">Egicoccus halophilus</name>
    <dbReference type="NCBI Taxonomy" id="1670830"/>
    <lineage>
        <taxon>Bacteria</taxon>
        <taxon>Bacillati</taxon>
        <taxon>Actinomycetota</taxon>
        <taxon>Nitriliruptoria</taxon>
        <taxon>Egicoccales</taxon>
        <taxon>Egicoccaceae</taxon>
        <taxon>Egicoccus</taxon>
    </lineage>
</organism>
<keyword evidence="4" id="KW-1185">Reference proteome</keyword>
<evidence type="ECO:0000313" key="4">
    <source>
        <dbReference type="Proteomes" id="UP000650511"/>
    </source>
</evidence>
<dbReference type="InterPro" id="IPR024466">
    <property type="entry name" value="CHP02679_N"/>
</dbReference>
<protein>
    <recommendedName>
        <fullName evidence="5">TIGR02679 family protein</fullName>
    </recommendedName>
</protein>
<accession>A0A8J3EW26</accession>
<sequence length="420" mass="45364">MTVDRGRAVALFGEELTWIVDRLQARLERGQPLHGRLRLAHPTDAQREAVERLTGRRPTTAGSVSVEVADLERILAHAGIAPDLRSLVETLRGPVLDRPAAAAAEQRRWRLVHDRLRTDAEDVDPTLVAWADELATTGLLRRLAGDAEVAAQLGDQALEVLRRLPADAVPLPQLAATSLGDSHALDDGTSLSTLVLRGIESVTGLPRRDRRAAERRALWARVGVLLDELSAPVLVAGLRPSGDGLLATTLREHADAGEPCRITLRLLVRHPADWTSLRRQRVLVCENPTVAAAVTDRCGPATPPLVCTDGQPSGSVQTLLGQLVDAGVVLDFHADFDGGGVRIGNLLIDRFGATPWRMGRTAYEEAATSASRPLGAVPPEASWDPELSAAIIARGRAVHEEQLLDELVTELMRDRWITPG</sequence>
<reference evidence="3" key="1">
    <citation type="journal article" date="2014" name="Int. J. Syst. Evol. Microbiol.">
        <title>Complete genome sequence of Corynebacterium casei LMG S-19264T (=DSM 44701T), isolated from a smear-ripened cheese.</title>
        <authorList>
            <consortium name="US DOE Joint Genome Institute (JGI-PGF)"/>
            <person name="Walter F."/>
            <person name="Albersmeier A."/>
            <person name="Kalinowski J."/>
            <person name="Ruckert C."/>
        </authorList>
    </citation>
    <scope>NUCLEOTIDE SEQUENCE</scope>
    <source>
        <strain evidence="3">CGMCC 1.14988</strain>
    </source>
</reference>
<name>A0A8J3EW26_9ACTN</name>
<evidence type="ECO:0000259" key="2">
    <source>
        <dbReference type="Pfam" id="PF11796"/>
    </source>
</evidence>
<dbReference type="OrthoDB" id="8188786at2"/>
<feature type="domain" description="Conserved hypothetical protein CHP02679 N terminus" evidence="2">
    <location>
        <begin position="34"/>
        <end position="240"/>
    </location>
</feature>
<evidence type="ECO:0000313" key="3">
    <source>
        <dbReference type="EMBL" id="GGI09397.1"/>
    </source>
</evidence>
<evidence type="ECO:0008006" key="5">
    <source>
        <dbReference type="Google" id="ProtNLM"/>
    </source>
</evidence>
<dbReference type="AlphaFoldDB" id="A0A8J3EW26"/>
<reference evidence="3" key="2">
    <citation type="submission" date="2020-09" db="EMBL/GenBank/DDBJ databases">
        <authorList>
            <person name="Sun Q."/>
            <person name="Zhou Y."/>
        </authorList>
    </citation>
    <scope>NUCLEOTIDE SEQUENCE</scope>
    <source>
        <strain evidence="3">CGMCC 1.14988</strain>
    </source>
</reference>
<dbReference type="NCBIfam" id="TIGR02679">
    <property type="entry name" value="TIGR02679 family protein"/>
    <property type="match status" value="1"/>
</dbReference>
<dbReference type="Pfam" id="PF09664">
    <property type="entry name" value="DUF2399"/>
    <property type="match status" value="1"/>
</dbReference>
<comment type="caution">
    <text evidence="3">The sequence shown here is derived from an EMBL/GenBank/DDBJ whole genome shotgun (WGS) entry which is preliminary data.</text>
</comment>
<dbReference type="EMBL" id="BMHA01000015">
    <property type="protein sequence ID" value="GGI09397.1"/>
    <property type="molecule type" value="Genomic_DNA"/>
</dbReference>
<dbReference type="RefSeq" id="WP_130648853.1">
    <property type="nucleotide sequence ID" value="NZ_BMHA01000015.1"/>
</dbReference>
<dbReference type="Pfam" id="PF11796">
    <property type="entry name" value="DUF3323"/>
    <property type="match status" value="1"/>
</dbReference>